<dbReference type="EMBL" id="AACQHW010000003">
    <property type="protein sequence ID" value="EAL6850622.1"/>
    <property type="molecule type" value="Genomic_DNA"/>
</dbReference>
<organism evidence="2 4">
    <name type="scientific">Campylobacter coli</name>
    <dbReference type="NCBI Taxonomy" id="195"/>
    <lineage>
        <taxon>Bacteria</taxon>
        <taxon>Pseudomonadati</taxon>
        <taxon>Campylobacterota</taxon>
        <taxon>Epsilonproteobacteria</taxon>
        <taxon>Campylobacterales</taxon>
        <taxon>Campylobacteraceae</taxon>
        <taxon>Campylobacter</taxon>
    </lineage>
</organism>
<comment type="caution">
    <text evidence="2">The sequence shown here is derived from an EMBL/GenBank/DDBJ whole genome shotgun (WGS) entry which is preliminary data.</text>
</comment>
<dbReference type="Proteomes" id="UP000411403">
    <property type="component" value="Unassembled WGS sequence"/>
</dbReference>
<reference evidence="2 4" key="1">
    <citation type="submission" date="2018-08" db="EMBL/GenBank/DDBJ databases">
        <authorList>
            <consortium name="NARMS: The National Antimicrobial Resistance Monitoring System"/>
        </authorList>
    </citation>
    <scope>NUCLEOTIDE SEQUENCE [LARGE SCALE GENOMIC DNA]</scope>
    <source>
        <strain evidence="2 4">CVM N17C171</strain>
        <strain evidence="1 3">CVM N17C548</strain>
    </source>
</reference>
<dbReference type="RefSeq" id="WP_002794302.1">
    <property type="nucleotide sequence ID" value="NZ_FBPQ01000022.1"/>
</dbReference>
<evidence type="ECO:0000313" key="1">
    <source>
        <dbReference type="EMBL" id="EAL6850622.1"/>
    </source>
</evidence>
<evidence type="ECO:0000313" key="2">
    <source>
        <dbReference type="EMBL" id="EAL9204317.1"/>
    </source>
</evidence>
<proteinExistence type="predicted"/>
<name>A0A3Z8B0Q7_CAMCO</name>
<sequence>MRAIYLDNKIKGAINQLINYFIEGVFDCNNTKVIFKYYKESFLYYKRQLKKYKINHEYFFSVNKLDMSSYKVVFYLFNAQSNCRILTYRNAKHIFITHGESNKLASIKPIIRIYDYVVCAGDAGVSRYLENGIFSRYDVENHRIIKMGDTFIGKSVFKKISDKKNAYILYAPTWEGGIKSEQYSSLSEDLYAFKTIQKYAQKSDIKKIIIQAHPNTGHRDKKYRKYLNQGIKFLKSYNLEVENMGIYNHKTSFLNKFFLKRSSKDIYPIYQAFVDISAMEIQLLNEYIPTFIFINKTKNAIVDKQILKDYYDKITIQSDVIQTESVKELEQIKDFYIGYSFDELKSMTKNKRVDWLVDFVSKENYGNKI</sequence>
<evidence type="ECO:0000313" key="3">
    <source>
        <dbReference type="Proteomes" id="UP000352088"/>
    </source>
</evidence>
<evidence type="ECO:0000313" key="4">
    <source>
        <dbReference type="Proteomes" id="UP000411403"/>
    </source>
</evidence>
<accession>A0A3Z8B0Q7</accession>
<dbReference type="AlphaFoldDB" id="A0A3Z8B0Q7"/>
<dbReference type="Proteomes" id="UP000352088">
    <property type="component" value="Unassembled WGS sequence"/>
</dbReference>
<dbReference type="EMBL" id="AACSIE010000003">
    <property type="protein sequence ID" value="EAL9204317.1"/>
    <property type="molecule type" value="Genomic_DNA"/>
</dbReference>
<protein>
    <recommendedName>
        <fullName evidence="5">CDP-glycerol glycerophosphotransferase family protein</fullName>
    </recommendedName>
</protein>
<evidence type="ECO:0008006" key="5">
    <source>
        <dbReference type="Google" id="ProtNLM"/>
    </source>
</evidence>
<gene>
    <name evidence="1" type="ORF">DSX26_03965</name>
    <name evidence="2" type="ORF">DYU70_03975</name>
</gene>